<feature type="compositionally biased region" description="Polar residues" evidence="7">
    <location>
        <begin position="218"/>
        <end position="234"/>
    </location>
</feature>
<accession>A0A0H2RDF4</accession>
<name>A0A0H2RDF4_9AGAM</name>
<feature type="region of interest" description="Disordered" evidence="7">
    <location>
        <begin position="55"/>
        <end position="260"/>
    </location>
</feature>
<dbReference type="SUPFAM" id="SSF57667">
    <property type="entry name" value="beta-beta-alpha zinc fingers"/>
    <property type="match status" value="1"/>
</dbReference>
<evidence type="ECO:0000256" key="5">
    <source>
        <dbReference type="ARBA" id="ARBA00039490"/>
    </source>
</evidence>
<feature type="compositionally biased region" description="Low complexity" evidence="7">
    <location>
        <begin position="116"/>
        <end position="140"/>
    </location>
</feature>
<dbReference type="FunFam" id="3.30.160.60:FF:000340">
    <property type="entry name" value="zinc finger protein 473 isoform X1"/>
    <property type="match status" value="1"/>
</dbReference>
<dbReference type="PANTHER" id="PTHR14003:SF19">
    <property type="entry name" value="YY2 TRANSCRIPTION FACTOR"/>
    <property type="match status" value="1"/>
</dbReference>
<dbReference type="GO" id="GO:0000978">
    <property type="term" value="F:RNA polymerase II cis-regulatory region sequence-specific DNA binding"/>
    <property type="evidence" value="ECO:0007669"/>
    <property type="project" value="TreeGrafter"/>
</dbReference>
<dbReference type="GO" id="GO:0005667">
    <property type="term" value="C:transcription regulator complex"/>
    <property type="evidence" value="ECO:0007669"/>
    <property type="project" value="TreeGrafter"/>
</dbReference>
<evidence type="ECO:0000256" key="1">
    <source>
        <dbReference type="ARBA" id="ARBA00022723"/>
    </source>
</evidence>
<dbReference type="InParanoid" id="A0A0H2RDF4"/>
<dbReference type="SMART" id="SM00355">
    <property type="entry name" value="ZnF_C2H2"/>
    <property type="match status" value="2"/>
</dbReference>
<dbReference type="InterPro" id="IPR036236">
    <property type="entry name" value="Znf_C2H2_sf"/>
</dbReference>
<keyword evidence="4" id="KW-0862">Zinc</keyword>
<dbReference type="Pfam" id="PF00096">
    <property type="entry name" value="zf-C2H2"/>
    <property type="match status" value="1"/>
</dbReference>
<evidence type="ECO:0000256" key="6">
    <source>
        <dbReference type="PROSITE-ProRule" id="PRU00042"/>
    </source>
</evidence>
<dbReference type="Gene3D" id="3.30.160.60">
    <property type="entry name" value="Classic Zinc Finger"/>
    <property type="match status" value="2"/>
</dbReference>
<dbReference type="Proteomes" id="UP000053477">
    <property type="component" value="Unassembled WGS sequence"/>
</dbReference>
<evidence type="ECO:0000256" key="2">
    <source>
        <dbReference type="ARBA" id="ARBA00022737"/>
    </source>
</evidence>
<feature type="compositionally biased region" description="Low complexity" evidence="7">
    <location>
        <begin position="240"/>
        <end position="253"/>
    </location>
</feature>
<feature type="domain" description="C2H2-type" evidence="8">
    <location>
        <begin position="419"/>
        <end position="446"/>
    </location>
</feature>
<feature type="compositionally biased region" description="Low complexity" evidence="7">
    <location>
        <begin position="316"/>
        <end position="335"/>
    </location>
</feature>
<keyword evidence="1" id="KW-0479">Metal-binding</keyword>
<feature type="region of interest" description="Disordered" evidence="7">
    <location>
        <begin position="1"/>
        <end position="40"/>
    </location>
</feature>
<dbReference type="GO" id="GO:0031519">
    <property type="term" value="C:PcG protein complex"/>
    <property type="evidence" value="ECO:0007669"/>
    <property type="project" value="TreeGrafter"/>
</dbReference>
<evidence type="ECO:0000256" key="7">
    <source>
        <dbReference type="SAM" id="MobiDB-lite"/>
    </source>
</evidence>
<dbReference type="PANTHER" id="PTHR14003">
    <property type="entry name" value="TRANSCRIPTIONAL REPRESSOR PROTEIN YY"/>
    <property type="match status" value="1"/>
</dbReference>
<sequence>MASSGLPAPDDGLLSSKREDAYRRSLRGSTSRTLSHWFPCDSSGYHVAPLTRTAQWPQGSHNSGISSRTQELRLSSKSTRNMSPSPAPSEVDELDSSDDEDMLDDSRPSTSLSTGPPESLASRSSTSRLPSVSPPLSESSDTAKRQPNFPGNRNIMDTGYSSGSPKTAYRDLPSPVSDNSSYRSLNSSHPSPLVNGRSLPEPIASSGDTREQVAHWRSYNSVPSRTASLQSYTCQGGIGSSSASRPTSSSSAPLSPPPVLPPILPRAVTALPNGGRIPSILQWNVPDQQQQQPSHRLKPSNYSDAEYDSAATPSTQSPYSQASPLPSQPLLLQRGGLQPSLSHSQLLQAESSLPPPPPRNKNAWKDHAVLVKGAQDQTEFRCVWHGGESGKDTDICGYTAKRHLVKRHIETRHLQFKDHKCEYCGKAFPQRVSLMIHVNRHTGEKPHKCRYDCDKTFSDPARRHKHMVEAHGYNPQGPRKRHRTTDSYHINSQFENLTPWTTSKDSTSDIENAAE</sequence>
<dbReference type="PROSITE" id="PS00028">
    <property type="entry name" value="ZINC_FINGER_C2H2_1"/>
    <property type="match status" value="2"/>
</dbReference>
<dbReference type="EMBL" id="KQ086133">
    <property type="protein sequence ID" value="KLO07538.1"/>
    <property type="molecule type" value="Genomic_DNA"/>
</dbReference>
<dbReference type="InterPro" id="IPR013087">
    <property type="entry name" value="Znf_C2H2_type"/>
</dbReference>
<evidence type="ECO:0000256" key="4">
    <source>
        <dbReference type="ARBA" id="ARBA00022833"/>
    </source>
</evidence>
<keyword evidence="3 6" id="KW-0863">Zinc-finger</keyword>
<dbReference type="OrthoDB" id="654211at2759"/>
<feature type="region of interest" description="Disordered" evidence="7">
    <location>
        <begin position="286"/>
        <end position="335"/>
    </location>
</feature>
<dbReference type="STRING" id="27342.A0A0H2RDF4"/>
<protein>
    <recommendedName>
        <fullName evidence="5">pH-response transcription factor pacC/RIM101</fullName>
    </recommendedName>
</protein>
<feature type="domain" description="C2H2-type" evidence="8">
    <location>
        <begin position="447"/>
        <end position="471"/>
    </location>
</feature>
<keyword evidence="2" id="KW-0677">Repeat</keyword>
<evidence type="ECO:0000313" key="9">
    <source>
        <dbReference type="EMBL" id="KLO07538.1"/>
    </source>
</evidence>
<evidence type="ECO:0000256" key="3">
    <source>
        <dbReference type="ARBA" id="ARBA00022771"/>
    </source>
</evidence>
<dbReference type="AlphaFoldDB" id="A0A0H2RDF4"/>
<evidence type="ECO:0000313" key="10">
    <source>
        <dbReference type="Proteomes" id="UP000053477"/>
    </source>
</evidence>
<keyword evidence="10" id="KW-1185">Reference proteome</keyword>
<proteinExistence type="predicted"/>
<reference evidence="9 10" key="1">
    <citation type="submission" date="2015-04" db="EMBL/GenBank/DDBJ databases">
        <title>Complete genome sequence of Schizopora paradoxa KUC8140, a cosmopolitan wood degrader in East Asia.</title>
        <authorList>
            <consortium name="DOE Joint Genome Institute"/>
            <person name="Min B."/>
            <person name="Park H."/>
            <person name="Jang Y."/>
            <person name="Kim J.-J."/>
            <person name="Kim K.H."/>
            <person name="Pangilinan J."/>
            <person name="Lipzen A."/>
            <person name="Riley R."/>
            <person name="Grigoriev I.V."/>
            <person name="Spatafora J.W."/>
            <person name="Choi I.-G."/>
        </authorList>
    </citation>
    <scope>NUCLEOTIDE SEQUENCE [LARGE SCALE GENOMIC DNA]</scope>
    <source>
        <strain evidence="9 10">KUC8140</strain>
    </source>
</reference>
<dbReference type="GO" id="GO:0000981">
    <property type="term" value="F:DNA-binding transcription factor activity, RNA polymerase II-specific"/>
    <property type="evidence" value="ECO:0007669"/>
    <property type="project" value="TreeGrafter"/>
</dbReference>
<gene>
    <name evidence="9" type="ORF">SCHPADRAFT_945187</name>
</gene>
<dbReference type="GO" id="GO:0008270">
    <property type="term" value="F:zinc ion binding"/>
    <property type="evidence" value="ECO:0007669"/>
    <property type="project" value="UniProtKB-KW"/>
</dbReference>
<evidence type="ECO:0000259" key="8">
    <source>
        <dbReference type="PROSITE" id="PS50157"/>
    </source>
</evidence>
<organism evidence="9 10">
    <name type="scientific">Schizopora paradoxa</name>
    <dbReference type="NCBI Taxonomy" id="27342"/>
    <lineage>
        <taxon>Eukaryota</taxon>
        <taxon>Fungi</taxon>
        <taxon>Dikarya</taxon>
        <taxon>Basidiomycota</taxon>
        <taxon>Agaricomycotina</taxon>
        <taxon>Agaricomycetes</taxon>
        <taxon>Hymenochaetales</taxon>
        <taxon>Schizoporaceae</taxon>
        <taxon>Schizopora</taxon>
    </lineage>
</organism>
<dbReference type="GO" id="GO:0000785">
    <property type="term" value="C:chromatin"/>
    <property type="evidence" value="ECO:0007669"/>
    <property type="project" value="TreeGrafter"/>
</dbReference>
<dbReference type="PROSITE" id="PS50157">
    <property type="entry name" value="ZINC_FINGER_C2H2_2"/>
    <property type="match status" value="2"/>
</dbReference>
<feature type="compositionally biased region" description="Acidic residues" evidence="7">
    <location>
        <begin position="90"/>
        <end position="103"/>
    </location>
</feature>
<feature type="compositionally biased region" description="Polar residues" evidence="7">
    <location>
        <begin position="55"/>
        <end position="84"/>
    </location>
</feature>
<feature type="compositionally biased region" description="Low complexity" evidence="7">
    <location>
        <begin position="177"/>
        <end position="191"/>
    </location>
</feature>